<dbReference type="KEGG" id="mbet:N8K70_01010"/>
<evidence type="ECO:0000259" key="5">
    <source>
        <dbReference type="Pfam" id="PF00296"/>
    </source>
</evidence>
<evidence type="ECO:0000256" key="4">
    <source>
        <dbReference type="ARBA" id="ARBA00023033"/>
    </source>
</evidence>
<dbReference type="GO" id="GO:0004497">
    <property type="term" value="F:monooxygenase activity"/>
    <property type="evidence" value="ECO:0007669"/>
    <property type="project" value="UniProtKB-KW"/>
</dbReference>
<accession>A0AA97I7C3</accession>
<evidence type="ECO:0000313" key="6">
    <source>
        <dbReference type="EMBL" id="WOF23280.1"/>
    </source>
</evidence>
<dbReference type="AlphaFoldDB" id="A0AA97I7C3"/>
<evidence type="ECO:0000256" key="2">
    <source>
        <dbReference type="ARBA" id="ARBA00022643"/>
    </source>
</evidence>
<dbReference type="EMBL" id="CP118157">
    <property type="protein sequence ID" value="WOF23280.1"/>
    <property type="molecule type" value="Genomic_DNA"/>
</dbReference>
<reference evidence="6 7" key="1">
    <citation type="submission" date="2023-02" db="EMBL/GenBank/DDBJ databases">
        <title>Microbacterium betulae sp. nov., isolated from birch wood.</title>
        <authorList>
            <person name="Pasciak M."/>
            <person name="Pawlik K.J."/>
            <person name="Martynowski D."/>
            <person name="Laczmanski L."/>
            <person name="Ciekot J."/>
            <person name="Szponar B."/>
            <person name="Wojcik-Fatla A."/>
            <person name="Mackiewicz B."/>
            <person name="Farian E."/>
            <person name="Cholewa G."/>
            <person name="Cholewa A."/>
            <person name="Dutkiewicz J."/>
        </authorList>
    </citation>
    <scope>NUCLEOTIDE SEQUENCE [LARGE SCALE GENOMIC DNA]</scope>
    <source>
        <strain evidence="6 7">AB</strain>
    </source>
</reference>
<name>A0AA97I7C3_9MICO</name>
<evidence type="ECO:0000256" key="1">
    <source>
        <dbReference type="ARBA" id="ARBA00022630"/>
    </source>
</evidence>
<keyword evidence="3" id="KW-0560">Oxidoreductase</keyword>
<dbReference type="SUPFAM" id="SSF51679">
    <property type="entry name" value="Bacterial luciferase-like"/>
    <property type="match status" value="1"/>
</dbReference>
<evidence type="ECO:0000256" key="3">
    <source>
        <dbReference type="ARBA" id="ARBA00023002"/>
    </source>
</evidence>
<dbReference type="InterPro" id="IPR036661">
    <property type="entry name" value="Luciferase-like_sf"/>
</dbReference>
<sequence>MTTSTPVIVQLPLPGASADPLRAAAWTRDAVAAAAELGAEAVLIPHGEEPALDPTVLAGLLSADGIDIPLIVEARTGGHAPFNLARRLQTLARITGGRAGLYLRDTGVDPVTAASRPGAAAASAVLGEYVRVLRRLWDSFPESALLGDRDAGLFADVDQIAPARHRGETYGVEGALNVPIAPGRRPVVLVDAESLDGDAPVDAVVSRTGTPLAGASSYRPLVWRPAAVDAGFAPGAAPPSGGVLLRIDASPAETPAHLEAALDALVHETGRGAGPAGDGALLQRLRTASAAAA</sequence>
<keyword evidence="2" id="KW-0288">FMN</keyword>
<dbReference type="InterPro" id="IPR011251">
    <property type="entry name" value="Luciferase-like_dom"/>
</dbReference>
<protein>
    <submittedName>
        <fullName evidence="6">LLM class flavin-dependent oxidoreductase</fullName>
    </submittedName>
</protein>
<dbReference type="Pfam" id="PF00296">
    <property type="entry name" value="Bac_luciferase"/>
    <property type="match status" value="1"/>
</dbReference>
<feature type="domain" description="Luciferase-like" evidence="5">
    <location>
        <begin position="25"/>
        <end position="194"/>
    </location>
</feature>
<dbReference type="PANTHER" id="PTHR30011">
    <property type="entry name" value="ALKANESULFONATE MONOOXYGENASE-RELATED"/>
    <property type="match status" value="1"/>
</dbReference>
<evidence type="ECO:0000313" key="7">
    <source>
        <dbReference type="Proteomes" id="UP001305498"/>
    </source>
</evidence>
<gene>
    <name evidence="6" type="ORF">N8K70_01010</name>
</gene>
<dbReference type="Proteomes" id="UP001305498">
    <property type="component" value="Chromosome"/>
</dbReference>
<dbReference type="PANTHER" id="PTHR30011:SF16">
    <property type="entry name" value="C2H2 FINGER DOMAIN TRANSCRIPTION FACTOR (EUROFUNG)-RELATED"/>
    <property type="match status" value="1"/>
</dbReference>
<proteinExistence type="predicted"/>
<dbReference type="RefSeq" id="WP_317139751.1">
    <property type="nucleotide sequence ID" value="NZ_CP118157.1"/>
</dbReference>
<dbReference type="Gene3D" id="3.20.20.30">
    <property type="entry name" value="Luciferase-like domain"/>
    <property type="match status" value="1"/>
</dbReference>
<dbReference type="InterPro" id="IPR051260">
    <property type="entry name" value="Diverse_substr_monoxygenases"/>
</dbReference>
<organism evidence="6 7">
    <name type="scientific">Microbacterium betulae</name>
    <dbReference type="NCBI Taxonomy" id="2981139"/>
    <lineage>
        <taxon>Bacteria</taxon>
        <taxon>Bacillati</taxon>
        <taxon>Actinomycetota</taxon>
        <taxon>Actinomycetes</taxon>
        <taxon>Micrococcales</taxon>
        <taxon>Microbacteriaceae</taxon>
        <taxon>Microbacterium</taxon>
    </lineage>
</organism>
<keyword evidence="1" id="KW-0285">Flavoprotein</keyword>
<keyword evidence="4" id="KW-0503">Monooxygenase</keyword>
<keyword evidence="7" id="KW-1185">Reference proteome</keyword>
<dbReference type="GO" id="GO:0016705">
    <property type="term" value="F:oxidoreductase activity, acting on paired donors, with incorporation or reduction of molecular oxygen"/>
    <property type="evidence" value="ECO:0007669"/>
    <property type="project" value="InterPro"/>
</dbReference>